<protein>
    <submittedName>
        <fullName evidence="5">GNAT family N-acetyltransferase</fullName>
        <ecNumber evidence="5">2.3.1.-</ecNumber>
    </submittedName>
</protein>
<dbReference type="InterPro" id="IPR000182">
    <property type="entry name" value="GNAT_dom"/>
</dbReference>
<evidence type="ECO:0000313" key="6">
    <source>
        <dbReference type="Proteomes" id="UP001301140"/>
    </source>
</evidence>
<evidence type="ECO:0000259" key="4">
    <source>
        <dbReference type="PROSITE" id="PS51186"/>
    </source>
</evidence>
<dbReference type="RefSeq" id="WP_327789824.1">
    <property type="nucleotide sequence ID" value="NZ_JARGEQ010000126.1"/>
</dbReference>
<dbReference type="InterPro" id="IPR016181">
    <property type="entry name" value="Acyl_CoA_acyltransferase"/>
</dbReference>
<evidence type="ECO:0000256" key="1">
    <source>
        <dbReference type="ARBA" id="ARBA00022679"/>
    </source>
</evidence>
<keyword evidence="6" id="KW-1185">Reference proteome</keyword>
<dbReference type="CDD" id="cd04301">
    <property type="entry name" value="NAT_SF"/>
    <property type="match status" value="1"/>
</dbReference>
<proteinExistence type="predicted"/>
<dbReference type="InterPro" id="IPR050832">
    <property type="entry name" value="Bact_Acetyltransf"/>
</dbReference>
<dbReference type="PANTHER" id="PTHR43877">
    <property type="entry name" value="AMINOALKYLPHOSPHONATE N-ACETYLTRANSFERASE-RELATED-RELATED"/>
    <property type="match status" value="1"/>
</dbReference>
<comment type="caution">
    <text evidence="5">The sequence shown here is derived from an EMBL/GenBank/DDBJ whole genome shotgun (WGS) entry which is preliminary data.</text>
</comment>
<dbReference type="EMBL" id="JARGEQ010000126">
    <property type="protein sequence ID" value="MDF1587405.1"/>
    <property type="molecule type" value="Genomic_DNA"/>
</dbReference>
<dbReference type="Proteomes" id="UP001301140">
    <property type="component" value="Unassembled WGS sequence"/>
</dbReference>
<dbReference type="PROSITE" id="PS51186">
    <property type="entry name" value="GNAT"/>
    <property type="match status" value="1"/>
</dbReference>
<name>A0AAP3XTP4_9PROT</name>
<keyword evidence="2 5" id="KW-0012">Acyltransferase</keyword>
<dbReference type="GO" id="GO:0016747">
    <property type="term" value="F:acyltransferase activity, transferring groups other than amino-acyl groups"/>
    <property type="evidence" value="ECO:0007669"/>
    <property type="project" value="InterPro"/>
</dbReference>
<organism evidence="5 6">
    <name type="scientific">Marinimicrococcus flavescens</name>
    <dbReference type="NCBI Taxonomy" id="3031815"/>
    <lineage>
        <taxon>Bacteria</taxon>
        <taxon>Pseudomonadati</taxon>
        <taxon>Pseudomonadota</taxon>
        <taxon>Alphaproteobacteria</taxon>
        <taxon>Geminicoccales</taxon>
        <taxon>Geminicoccaceae</taxon>
        <taxon>Marinimicrococcus</taxon>
    </lineage>
</organism>
<dbReference type="AlphaFoldDB" id="A0AAP3XTP4"/>
<dbReference type="Gene3D" id="3.40.630.30">
    <property type="match status" value="1"/>
</dbReference>
<accession>A0AAP3XTP4</accession>
<dbReference type="SUPFAM" id="SSF55729">
    <property type="entry name" value="Acyl-CoA N-acyltransferases (Nat)"/>
    <property type="match status" value="1"/>
</dbReference>
<sequence>MSGSSVRPSGVAPSADEPSGKVRHGTAMPAITPFVPDDDAACRRLAARAALSSYGPPLPHARARFAEDHPLDPAELRLVARMDSRIAGFLELNGSHIDNLLVDPAFQGRGIGTSLLRHVMVGATSDLTLSVFTVNPAARRLYERHGFAVEELRTIDFAGGKADVWRMRWRRQPR</sequence>
<feature type="region of interest" description="Disordered" evidence="3">
    <location>
        <begin position="1"/>
        <end position="33"/>
    </location>
</feature>
<gene>
    <name evidence="5" type="ORF">PZ740_13540</name>
</gene>
<keyword evidence="1 5" id="KW-0808">Transferase</keyword>
<reference evidence="5 6" key="1">
    <citation type="submission" date="2023-03" db="EMBL/GenBank/DDBJ databases">
        <title>YIM 152171 draft genome.</title>
        <authorList>
            <person name="Yang Z."/>
        </authorList>
    </citation>
    <scope>NUCLEOTIDE SEQUENCE [LARGE SCALE GENOMIC DNA]</scope>
    <source>
        <strain evidence="5 6">YIM 152171</strain>
    </source>
</reference>
<evidence type="ECO:0000313" key="5">
    <source>
        <dbReference type="EMBL" id="MDF1587405.1"/>
    </source>
</evidence>
<feature type="domain" description="N-acetyltransferase" evidence="4">
    <location>
        <begin position="29"/>
        <end position="172"/>
    </location>
</feature>
<evidence type="ECO:0000256" key="3">
    <source>
        <dbReference type="SAM" id="MobiDB-lite"/>
    </source>
</evidence>
<evidence type="ECO:0000256" key="2">
    <source>
        <dbReference type="ARBA" id="ARBA00023315"/>
    </source>
</evidence>
<dbReference type="EC" id="2.3.1.-" evidence="5"/>
<dbReference type="Pfam" id="PF00583">
    <property type="entry name" value="Acetyltransf_1"/>
    <property type="match status" value="1"/>
</dbReference>